<dbReference type="PANTHER" id="PTHR18952">
    <property type="entry name" value="CARBONIC ANHYDRASE"/>
    <property type="match status" value="1"/>
</dbReference>
<dbReference type="SUPFAM" id="SSF51069">
    <property type="entry name" value="Carbonic anhydrase"/>
    <property type="match status" value="1"/>
</dbReference>
<protein>
    <recommendedName>
        <fullName evidence="2 6">Carbonic anhydrase</fullName>
        <ecNumber evidence="2 6">4.2.1.1</ecNumber>
    </recommendedName>
</protein>
<evidence type="ECO:0000256" key="5">
    <source>
        <dbReference type="ARBA" id="ARBA00023239"/>
    </source>
</evidence>
<evidence type="ECO:0000256" key="1">
    <source>
        <dbReference type="ARBA" id="ARBA00001947"/>
    </source>
</evidence>
<comment type="catalytic activity">
    <reaction evidence="6">
        <text>hydrogencarbonate + H(+) = CO2 + H2O</text>
        <dbReference type="Rhea" id="RHEA:10748"/>
        <dbReference type="ChEBI" id="CHEBI:15377"/>
        <dbReference type="ChEBI" id="CHEBI:15378"/>
        <dbReference type="ChEBI" id="CHEBI:16526"/>
        <dbReference type="ChEBI" id="CHEBI:17544"/>
        <dbReference type="EC" id="4.2.1.1"/>
    </reaction>
</comment>
<keyword evidence="9" id="KW-1185">Reference proteome</keyword>
<dbReference type="InterPro" id="IPR041891">
    <property type="entry name" value="Alpha_CA_prokaryot-like"/>
</dbReference>
<dbReference type="InterPro" id="IPR023561">
    <property type="entry name" value="Carbonic_anhydrase_a-class"/>
</dbReference>
<dbReference type="CDD" id="cd03124">
    <property type="entry name" value="alpha_CA_prokaryotic_like"/>
    <property type="match status" value="1"/>
</dbReference>
<evidence type="ECO:0000256" key="6">
    <source>
        <dbReference type="RuleBase" id="RU367011"/>
    </source>
</evidence>
<dbReference type="SMART" id="SM01057">
    <property type="entry name" value="Carb_anhydrase"/>
    <property type="match status" value="1"/>
</dbReference>
<dbReference type="InterPro" id="IPR036398">
    <property type="entry name" value="CA_dom_sf"/>
</dbReference>
<dbReference type="GO" id="GO:0016836">
    <property type="term" value="F:hydro-lyase activity"/>
    <property type="evidence" value="ECO:0000318"/>
    <property type="project" value="GO_Central"/>
</dbReference>
<feature type="domain" description="Alpha-carbonic anhydrase" evidence="7">
    <location>
        <begin position="39"/>
        <end position="275"/>
    </location>
</feature>
<comment type="cofactor">
    <cofactor evidence="1 6">
        <name>Zn(2+)</name>
        <dbReference type="ChEBI" id="CHEBI:29105"/>
    </cofactor>
</comment>
<evidence type="ECO:0000259" key="7">
    <source>
        <dbReference type="PROSITE" id="PS51144"/>
    </source>
</evidence>
<organism evidence="8 9">
    <name type="scientific">Marchantia polymorpha</name>
    <name type="common">Common liverwort</name>
    <name type="synonym">Marchantia aquatica</name>
    <dbReference type="NCBI Taxonomy" id="3197"/>
    <lineage>
        <taxon>Eukaryota</taxon>
        <taxon>Viridiplantae</taxon>
        <taxon>Streptophyta</taxon>
        <taxon>Embryophyta</taxon>
        <taxon>Marchantiophyta</taxon>
        <taxon>Marchantiopsida</taxon>
        <taxon>Marchantiidae</taxon>
        <taxon>Marchantiales</taxon>
        <taxon>Marchantiaceae</taxon>
        <taxon>Marchantia</taxon>
    </lineage>
</organism>
<evidence type="ECO:0000313" key="8">
    <source>
        <dbReference type="EMBL" id="PTQ26581.1"/>
    </source>
</evidence>
<evidence type="ECO:0000256" key="4">
    <source>
        <dbReference type="ARBA" id="ARBA00022833"/>
    </source>
</evidence>
<evidence type="ECO:0000256" key="3">
    <source>
        <dbReference type="ARBA" id="ARBA00022723"/>
    </source>
</evidence>
<evidence type="ECO:0000313" key="9">
    <source>
        <dbReference type="Proteomes" id="UP000244005"/>
    </source>
</evidence>
<feature type="chain" id="PRO_5025075476" description="Carbonic anhydrase" evidence="6">
    <location>
        <begin position="34"/>
        <end position="275"/>
    </location>
</feature>
<name>A0A2R6VYA4_MARPO</name>
<reference evidence="9" key="1">
    <citation type="journal article" date="2017" name="Cell">
        <title>Insights into land plant evolution garnered from the Marchantia polymorpha genome.</title>
        <authorList>
            <person name="Bowman J.L."/>
            <person name="Kohchi T."/>
            <person name="Yamato K.T."/>
            <person name="Jenkins J."/>
            <person name="Shu S."/>
            <person name="Ishizaki K."/>
            <person name="Yamaoka S."/>
            <person name="Nishihama R."/>
            <person name="Nakamura Y."/>
            <person name="Berger F."/>
            <person name="Adam C."/>
            <person name="Aki S.S."/>
            <person name="Althoff F."/>
            <person name="Araki T."/>
            <person name="Arteaga-Vazquez M.A."/>
            <person name="Balasubrmanian S."/>
            <person name="Barry K."/>
            <person name="Bauer D."/>
            <person name="Boehm C.R."/>
            <person name="Briginshaw L."/>
            <person name="Caballero-Perez J."/>
            <person name="Catarino B."/>
            <person name="Chen F."/>
            <person name="Chiyoda S."/>
            <person name="Chovatia M."/>
            <person name="Davies K.M."/>
            <person name="Delmans M."/>
            <person name="Demura T."/>
            <person name="Dierschke T."/>
            <person name="Dolan L."/>
            <person name="Dorantes-Acosta A.E."/>
            <person name="Eklund D.M."/>
            <person name="Florent S.N."/>
            <person name="Flores-Sandoval E."/>
            <person name="Fujiyama A."/>
            <person name="Fukuzawa H."/>
            <person name="Galik B."/>
            <person name="Grimanelli D."/>
            <person name="Grimwood J."/>
            <person name="Grossniklaus U."/>
            <person name="Hamada T."/>
            <person name="Haseloff J."/>
            <person name="Hetherington A.J."/>
            <person name="Higo A."/>
            <person name="Hirakawa Y."/>
            <person name="Hundley H.N."/>
            <person name="Ikeda Y."/>
            <person name="Inoue K."/>
            <person name="Inoue S.I."/>
            <person name="Ishida S."/>
            <person name="Jia Q."/>
            <person name="Kakita M."/>
            <person name="Kanazawa T."/>
            <person name="Kawai Y."/>
            <person name="Kawashima T."/>
            <person name="Kennedy M."/>
            <person name="Kinose K."/>
            <person name="Kinoshita T."/>
            <person name="Kohara Y."/>
            <person name="Koide E."/>
            <person name="Komatsu K."/>
            <person name="Kopischke S."/>
            <person name="Kubo M."/>
            <person name="Kyozuka J."/>
            <person name="Lagercrantz U."/>
            <person name="Lin S.S."/>
            <person name="Lindquist E."/>
            <person name="Lipzen A.M."/>
            <person name="Lu C.W."/>
            <person name="De Luna E."/>
            <person name="Martienssen R.A."/>
            <person name="Minamino N."/>
            <person name="Mizutani M."/>
            <person name="Mizutani M."/>
            <person name="Mochizuki N."/>
            <person name="Monte I."/>
            <person name="Mosher R."/>
            <person name="Nagasaki H."/>
            <person name="Nakagami H."/>
            <person name="Naramoto S."/>
            <person name="Nishitani K."/>
            <person name="Ohtani M."/>
            <person name="Okamoto T."/>
            <person name="Okumura M."/>
            <person name="Phillips J."/>
            <person name="Pollak B."/>
            <person name="Reinders A."/>
            <person name="Rovekamp M."/>
            <person name="Sano R."/>
            <person name="Sawa S."/>
            <person name="Schmid M.W."/>
            <person name="Shirakawa M."/>
            <person name="Solano R."/>
            <person name="Spunde A."/>
            <person name="Suetsugu N."/>
            <person name="Sugano S."/>
            <person name="Sugiyama A."/>
            <person name="Sun R."/>
            <person name="Suzuki Y."/>
            <person name="Takenaka M."/>
            <person name="Takezawa D."/>
            <person name="Tomogane H."/>
            <person name="Tsuzuki M."/>
            <person name="Ueda T."/>
            <person name="Umeda M."/>
            <person name="Ward J.M."/>
            <person name="Watanabe Y."/>
            <person name="Yazaki K."/>
            <person name="Yokoyama R."/>
            <person name="Yoshitake Y."/>
            <person name="Yotsui I."/>
            <person name="Zachgo S."/>
            <person name="Schmutz J."/>
        </authorList>
    </citation>
    <scope>NUCLEOTIDE SEQUENCE [LARGE SCALE GENOMIC DNA]</scope>
    <source>
        <strain evidence="9">Tak-1</strain>
    </source>
</reference>
<sequence>MTTTKGLTVYNSMAANLIFVIPLLLSTTQVVRGSADHEEQLHYDGPEGPQTWEGSCNTGKSQSPIDIVRREAAAHQFPGLCKLHVEYNSETQATVTHSGSHLQLTVEGDAPFGKLYRRDIYNLNGFHFHSPSEHEIDSMSYDLELHLVHKTVTQDGPQLAVIGLLYNEGPDDSSTDHFLQQVFDALPYIKKPDSSVHTLKPVDFSSLLPVLDGPYARYSGSLTTPPCTENVTWTVMLNQNLKMSPRQFQAYKAVLKDPNNRPLQDLAGRTVVFSQ</sequence>
<dbReference type="GO" id="GO:0008270">
    <property type="term" value="F:zinc ion binding"/>
    <property type="evidence" value="ECO:0007669"/>
    <property type="project" value="UniProtKB-UniRule"/>
</dbReference>
<keyword evidence="6" id="KW-0732">Signal</keyword>
<keyword evidence="3 6" id="KW-0479">Metal-binding</keyword>
<dbReference type="EC" id="4.2.1.1" evidence="2 6"/>
<dbReference type="OrthoDB" id="429145at2759"/>
<dbReference type="PROSITE" id="PS00162">
    <property type="entry name" value="ALPHA_CA_1"/>
    <property type="match status" value="1"/>
</dbReference>
<comment type="function">
    <text evidence="6">Reversible hydration of carbon dioxide.</text>
</comment>
<proteinExistence type="inferred from homology"/>
<keyword evidence="5 6" id="KW-0456">Lyase</keyword>
<keyword evidence="4 6" id="KW-0862">Zinc</keyword>
<dbReference type="Gene3D" id="3.10.200.10">
    <property type="entry name" value="Alpha carbonic anhydrase"/>
    <property type="match status" value="1"/>
</dbReference>
<dbReference type="Gramene" id="Mp8g09480.1">
    <property type="protein sequence ID" value="Mp8g09480.1.cds"/>
    <property type="gene ID" value="Mp8g09480"/>
</dbReference>
<comment type="similarity">
    <text evidence="6">Belongs to the alpha-carbonic anhydrase family.</text>
</comment>
<feature type="signal peptide" evidence="6">
    <location>
        <begin position="1"/>
        <end position="33"/>
    </location>
</feature>
<dbReference type="AlphaFoldDB" id="A0A2R6VYA4"/>
<dbReference type="InterPro" id="IPR001148">
    <property type="entry name" value="CA_dom"/>
</dbReference>
<dbReference type="Pfam" id="PF00194">
    <property type="entry name" value="Carb_anhydrase"/>
    <property type="match status" value="1"/>
</dbReference>
<dbReference type="Proteomes" id="UP000244005">
    <property type="component" value="Unassembled WGS sequence"/>
</dbReference>
<dbReference type="OMA" id="HTIEGTR"/>
<dbReference type="InterPro" id="IPR018338">
    <property type="entry name" value="Carbonic_anhydrase_a-class_CS"/>
</dbReference>
<evidence type="ECO:0000256" key="2">
    <source>
        <dbReference type="ARBA" id="ARBA00012925"/>
    </source>
</evidence>
<dbReference type="PROSITE" id="PS51144">
    <property type="entry name" value="ALPHA_CA_2"/>
    <property type="match status" value="1"/>
</dbReference>
<dbReference type="GO" id="GO:0004089">
    <property type="term" value="F:carbonate dehydratase activity"/>
    <property type="evidence" value="ECO:0007669"/>
    <property type="project" value="UniProtKB-UniRule"/>
</dbReference>
<dbReference type="EMBL" id="KZ773442">
    <property type="protein sequence ID" value="PTQ26581.1"/>
    <property type="molecule type" value="Genomic_DNA"/>
</dbReference>
<accession>A0A2R6VYA4</accession>
<dbReference type="PANTHER" id="PTHR18952:SF208">
    <property type="entry name" value="CARBONIC ANHYDRASE XA-RELATED"/>
    <property type="match status" value="1"/>
</dbReference>
<gene>
    <name evidence="8" type="ORF">MARPO_0932s0001</name>
</gene>